<dbReference type="STRING" id="348802.A0A0D2F345"/>
<keyword evidence="8" id="KW-1185">Reference proteome</keyword>
<keyword evidence="4" id="KW-0539">Nucleus</keyword>
<sequence length="502" mass="56292">MRPYIPTSGSGSGSGSGQGQGSSRQHISAACLKCKVRKSKCSGGYPCRACSRSGLECIYDVTLDKRRKIHLERAHTESALQKEMLNRLLDLIHSSEDGLRNKLKEDVHIQNLSLRLGFEAPEAPVTQSFLTEHDSWSSSQVWEGSQEGNRDMIQTGELTRRHALLPQESDTTTSDTHPSTDGVSRESSSTGQFDAQTQWSGGVTSPMDFDPRDQYRIFCSKPHEIPPIKAISVFGSAPSHLTQQMGSPNATQGKVDLHIPEYLIMPAIFEEERCPLAAAYTDFRDYGRKRLAEGASVETVLGPPEVCLNMLFRGRRPGDLHTPNTWACQYMRLLKDFDIYVTLAFVFTFSRFMRWAIAPSEESYALLPEAMRPTPLQRIVPHHPGVDLAIFPEMRDGLVHDMRDYIVAMQTFGCSVNWQYGLDAVMDVDSQTGLIIVTDTFAKHVCNLANWSVSQKFAEVFPELRGYYNIIDQDTIPRSEANIDEFFKDHGMEHSLAKSSAW</sequence>
<dbReference type="SUPFAM" id="SSF57701">
    <property type="entry name" value="Zn2/Cys6 DNA-binding domain"/>
    <property type="match status" value="1"/>
</dbReference>
<evidence type="ECO:0000313" key="7">
    <source>
        <dbReference type="EMBL" id="KIW61370.1"/>
    </source>
</evidence>
<proteinExistence type="predicted"/>
<dbReference type="PANTHER" id="PTHR37012">
    <property type="entry name" value="B-ZIP TRANSCRIPTION FACTOR (EUROFUNG)-RELATED"/>
    <property type="match status" value="1"/>
</dbReference>
<dbReference type="GO" id="GO:0000981">
    <property type="term" value="F:DNA-binding transcription factor activity, RNA polymerase II-specific"/>
    <property type="evidence" value="ECO:0007669"/>
    <property type="project" value="InterPro"/>
</dbReference>
<evidence type="ECO:0000256" key="1">
    <source>
        <dbReference type="ARBA" id="ARBA00023015"/>
    </source>
</evidence>
<feature type="domain" description="Zn(2)-C6 fungal-type" evidence="6">
    <location>
        <begin position="30"/>
        <end position="59"/>
    </location>
</feature>
<feature type="region of interest" description="Disordered" evidence="5">
    <location>
        <begin position="163"/>
        <end position="208"/>
    </location>
</feature>
<evidence type="ECO:0000256" key="4">
    <source>
        <dbReference type="ARBA" id="ARBA00023242"/>
    </source>
</evidence>
<evidence type="ECO:0000256" key="2">
    <source>
        <dbReference type="ARBA" id="ARBA00023125"/>
    </source>
</evidence>
<feature type="compositionally biased region" description="Low complexity" evidence="5">
    <location>
        <begin position="169"/>
        <end position="181"/>
    </location>
</feature>
<evidence type="ECO:0000256" key="5">
    <source>
        <dbReference type="SAM" id="MobiDB-lite"/>
    </source>
</evidence>
<dbReference type="AlphaFoldDB" id="A0A0D2F345"/>
<dbReference type="SMART" id="SM00066">
    <property type="entry name" value="GAL4"/>
    <property type="match status" value="1"/>
</dbReference>
<keyword evidence="3" id="KW-0804">Transcription</keyword>
<dbReference type="OrthoDB" id="4161589at2759"/>
<dbReference type="Gene3D" id="4.10.240.10">
    <property type="entry name" value="Zn(2)-C6 fungal-type DNA-binding domain"/>
    <property type="match status" value="1"/>
</dbReference>
<keyword evidence="2" id="KW-0238">DNA-binding</keyword>
<organism evidence="7 8">
    <name type="scientific">Exophiala xenobiotica</name>
    <dbReference type="NCBI Taxonomy" id="348802"/>
    <lineage>
        <taxon>Eukaryota</taxon>
        <taxon>Fungi</taxon>
        <taxon>Dikarya</taxon>
        <taxon>Ascomycota</taxon>
        <taxon>Pezizomycotina</taxon>
        <taxon>Eurotiomycetes</taxon>
        <taxon>Chaetothyriomycetidae</taxon>
        <taxon>Chaetothyriales</taxon>
        <taxon>Herpotrichiellaceae</taxon>
        <taxon>Exophiala</taxon>
    </lineage>
</organism>
<evidence type="ECO:0000259" key="6">
    <source>
        <dbReference type="PROSITE" id="PS50048"/>
    </source>
</evidence>
<reference evidence="7 8" key="1">
    <citation type="submission" date="2015-01" db="EMBL/GenBank/DDBJ databases">
        <title>The Genome Sequence of Exophiala xenobiotica CBS118157.</title>
        <authorList>
            <consortium name="The Broad Institute Genomics Platform"/>
            <person name="Cuomo C."/>
            <person name="de Hoog S."/>
            <person name="Gorbushina A."/>
            <person name="Stielow B."/>
            <person name="Teixiera M."/>
            <person name="Abouelleil A."/>
            <person name="Chapman S.B."/>
            <person name="Priest M."/>
            <person name="Young S.K."/>
            <person name="Wortman J."/>
            <person name="Nusbaum C."/>
            <person name="Birren B."/>
        </authorList>
    </citation>
    <scope>NUCLEOTIDE SEQUENCE [LARGE SCALE GENOMIC DNA]</scope>
    <source>
        <strain evidence="7 8">CBS 118157</strain>
    </source>
</reference>
<gene>
    <name evidence="7" type="ORF">PV05_01500</name>
</gene>
<protein>
    <recommendedName>
        <fullName evidence="6">Zn(2)-C6 fungal-type domain-containing protein</fullName>
    </recommendedName>
</protein>
<dbReference type="EMBL" id="KN847317">
    <property type="protein sequence ID" value="KIW61370.1"/>
    <property type="molecule type" value="Genomic_DNA"/>
</dbReference>
<dbReference type="GO" id="GO:0003677">
    <property type="term" value="F:DNA binding"/>
    <property type="evidence" value="ECO:0007669"/>
    <property type="project" value="UniProtKB-KW"/>
</dbReference>
<dbReference type="Pfam" id="PF11905">
    <property type="entry name" value="DUF3425"/>
    <property type="match status" value="1"/>
</dbReference>
<accession>A0A0D2F345</accession>
<keyword evidence="1" id="KW-0805">Transcription regulation</keyword>
<name>A0A0D2F345_9EURO</name>
<dbReference type="HOGENOM" id="CLU_015937_0_0_1"/>
<dbReference type="Proteomes" id="UP000054342">
    <property type="component" value="Unassembled WGS sequence"/>
</dbReference>
<dbReference type="GeneID" id="25323408"/>
<dbReference type="InterPro" id="IPR021833">
    <property type="entry name" value="DUF3425"/>
</dbReference>
<dbReference type="CDD" id="cd00067">
    <property type="entry name" value="GAL4"/>
    <property type="match status" value="1"/>
</dbReference>
<evidence type="ECO:0000313" key="8">
    <source>
        <dbReference type="Proteomes" id="UP000054342"/>
    </source>
</evidence>
<dbReference type="GO" id="GO:0008270">
    <property type="term" value="F:zinc ion binding"/>
    <property type="evidence" value="ECO:0007669"/>
    <property type="project" value="InterPro"/>
</dbReference>
<dbReference type="PROSITE" id="PS50048">
    <property type="entry name" value="ZN2_CY6_FUNGAL_2"/>
    <property type="match status" value="1"/>
</dbReference>
<feature type="region of interest" description="Disordered" evidence="5">
    <location>
        <begin position="1"/>
        <end position="21"/>
    </location>
</feature>
<feature type="compositionally biased region" description="Gly residues" evidence="5">
    <location>
        <begin position="10"/>
        <end position="20"/>
    </location>
</feature>
<dbReference type="PROSITE" id="PS00463">
    <property type="entry name" value="ZN2_CY6_FUNGAL_1"/>
    <property type="match status" value="1"/>
</dbReference>
<dbReference type="Pfam" id="PF00172">
    <property type="entry name" value="Zn_clus"/>
    <property type="match status" value="1"/>
</dbReference>
<evidence type="ECO:0000256" key="3">
    <source>
        <dbReference type="ARBA" id="ARBA00023163"/>
    </source>
</evidence>
<dbReference type="InterPro" id="IPR001138">
    <property type="entry name" value="Zn2Cys6_DnaBD"/>
</dbReference>
<dbReference type="InterPro" id="IPR036864">
    <property type="entry name" value="Zn2-C6_fun-type_DNA-bd_sf"/>
</dbReference>
<feature type="compositionally biased region" description="Polar residues" evidence="5">
    <location>
        <begin position="185"/>
        <end position="203"/>
    </location>
</feature>
<dbReference type="RefSeq" id="XP_013321954.1">
    <property type="nucleotide sequence ID" value="XM_013466500.1"/>
</dbReference>